<dbReference type="InterPro" id="IPR058600">
    <property type="entry name" value="YhjD-like"/>
</dbReference>
<proteinExistence type="predicted"/>
<comment type="caution">
    <text evidence="1">The sequence shown here is derived from an EMBL/GenBank/DDBJ whole genome shotgun (WGS) entry which is preliminary data.</text>
</comment>
<gene>
    <name evidence="1" type="ORF">GCM10010978_10770</name>
</gene>
<dbReference type="AlphaFoldDB" id="A0A8J2ZRW2"/>
<dbReference type="EMBL" id="BMEV01000014">
    <property type="protein sequence ID" value="GGH73166.1"/>
    <property type="molecule type" value="Genomic_DNA"/>
</dbReference>
<dbReference type="RefSeq" id="WP_188391356.1">
    <property type="nucleotide sequence ID" value="NZ_BMEV01000014.1"/>
</dbReference>
<dbReference type="Proteomes" id="UP000602050">
    <property type="component" value="Unassembled WGS sequence"/>
</dbReference>
<evidence type="ECO:0000313" key="2">
    <source>
        <dbReference type="Proteomes" id="UP000602050"/>
    </source>
</evidence>
<reference evidence="1" key="2">
    <citation type="submission" date="2020-09" db="EMBL/GenBank/DDBJ databases">
        <authorList>
            <person name="Sun Q."/>
            <person name="Zhou Y."/>
        </authorList>
    </citation>
    <scope>NUCLEOTIDE SEQUENCE</scope>
    <source>
        <strain evidence="1">CGMCC 1.12360</strain>
    </source>
</reference>
<dbReference type="Pfam" id="PF26325">
    <property type="entry name" value="YhjD"/>
    <property type="match status" value="1"/>
</dbReference>
<accession>A0A8J2ZRW2</accession>
<reference evidence="1" key="1">
    <citation type="journal article" date="2014" name="Int. J. Syst. Evol. Microbiol.">
        <title>Complete genome sequence of Corynebacterium casei LMG S-19264T (=DSM 44701T), isolated from a smear-ripened cheese.</title>
        <authorList>
            <consortium name="US DOE Joint Genome Institute (JGI-PGF)"/>
            <person name="Walter F."/>
            <person name="Albersmeier A."/>
            <person name="Kalinowski J."/>
            <person name="Ruckert C."/>
        </authorList>
    </citation>
    <scope>NUCLEOTIDE SEQUENCE</scope>
    <source>
        <strain evidence="1">CGMCC 1.12360</strain>
    </source>
</reference>
<organism evidence="1 2">
    <name type="scientific">Compostibacillus humi</name>
    <dbReference type="NCBI Taxonomy" id="1245525"/>
    <lineage>
        <taxon>Bacteria</taxon>
        <taxon>Bacillati</taxon>
        <taxon>Bacillota</taxon>
        <taxon>Bacilli</taxon>
        <taxon>Bacillales</taxon>
        <taxon>Bacillaceae</taxon>
        <taxon>Compostibacillus</taxon>
    </lineage>
</organism>
<sequence>MRYLQDEHLQAALRFLFLSMAITVMKQDMAYIRDGKFKIKEPYLELLEKMIFLAKKERKNLRKTMHDENIQVILLNRNDSFSSYLFICQGKEEKRNFFNPAIRKKVEIIVKEMMEKALQSFPLSPVH</sequence>
<keyword evidence="2" id="KW-1185">Reference proteome</keyword>
<protein>
    <submittedName>
        <fullName evidence="1">Uncharacterized protein</fullName>
    </submittedName>
</protein>
<name>A0A8J2ZRW2_9BACI</name>
<evidence type="ECO:0000313" key="1">
    <source>
        <dbReference type="EMBL" id="GGH73166.1"/>
    </source>
</evidence>